<dbReference type="Proteomes" id="UP000301309">
    <property type="component" value="Unassembled WGS sequence"/>
</dbReference>
<dbReference type="RefSeq" id="WP_137975645.1">
    <property type="nucleotide sequence ID" value="NZ_BAAASO010000050.1"/>
</dbReference>
<comment type="caution">
    <text evidence="1">The sequence shown here is derived from an EMBL/GenBank/DDBJ whole genome shotgun (WGS) entry which is preliminary data.</text>
</comment>
<reference evidence="1 2" key="1">
    <citation type="journal article" date="2020" name="Int. J. Syst. Evol. Microbiol.">
        <title>Reclassification of Streptomyces castelarensis and Streptomyces sporoclivatus as later heterotypic synonyms of Streptomyces antimycoticus.</title>
        <authorList>
            <person name="Komaki H."/>
            <person name="Tamura T."/>
        </authorList>
    </citation>
    <scope>NUCLEOTIDE SEQUENCE [LARGE SCALE GENOMIC DNA]</scope>
    <source>
        <strain evidence="1 2">NBRC 13459</strain>
    </source>
</reference>
<dbReference type="AlphaFoldDB" id="A0A4D4KLH8"/>
<keyword evidence="2" id="KW-1185">Reference proteome</keyword>
<organism evidence="1 2">
    <name type="scientific">Streptomyces violaceusniger</name>
    <dbReference type="NCBI Taxonomy" id="68280"/>
    <lineage>
        <taxon>Bacteria</taxon>
        <taxon>Bacillati</taxon>
        <taxon>Actinomycetota</taxon>
        <taxon>Actinomycetes</taxon>
        <taxon>Kitasatosporales</taxon>
        <taxon>Streptomycetaceae</taxon>
        <taxon>Streptomyces</taxon>
        <taxon>Streptomyces violaceusniger group</taxon>
    </lineage>
</organism>
<evidence type="ECO:0000313" key="1">
    <source>
        <dbReference type="EMBL" id="GDY49392.1"/>
    </source>
</evidence>
<accession>A0A4D4KLH8</accession>
<evidence type="ECO:0000313" key="2">
    <source>
        <dbReference type="Proteomes" id="UP000301309"/>
    </source>
</evidence>
<sequence>MSRKQSRHGLYCHSTHSRFEGKCNAPARWVVYWADEETRTLMTNYACAHHLHKLLVGLTSKAEFSREMFRVIPLDELADWLGRQQRGVGSRRP</sequence>
<protein>
    <submittedName>
        <fullName evidence="1">Uncharacterized protein</fullName>
    </submittedName>
</protein>
<proteinExistence type="predicted"/>
<dbReference type="EMBL" id="BJHW01000001">
    <property type="protein sequence ID" value="GDY49392.1"/>
    <property type="molecule type" value="Genomic_DNA"/>
</dbReference>
<gene>
    <name evidence="1" type="ORF">SVIO_000150</name>
</gene>
<name>A0A4D4KLH8_STRVO</name>